<keyword evidence="8" id="KW-1185">Reference proteome</keyword>
<dbReference type="InterPro" id="IPR049326">
    <property type="entry name" value="Rhodopsin_dom_fungi"/>
</dbReference>
<feature type="domain" description="Rhodopsin" evidence="6">
    <location>
        <begin position="2"/>
        <end position="69"/>
    </location>
</feature>
<dbReference type="InterPro" id="IPR052337">
    <property type="entry name" value="SAT4-like"/>
</dbReference>
<evidence type="ECO:0000256" key="1">
    <source>
        <dbReference type="ARBA" id="ARBA00004141"/>
    </source>
</evidence>
<sequence>MWDSKMSVKAKLSISGVLSLGLLAGIATIIRIPFIKGLPITDDFLYATTDIAIWSTIEPGLQIIAFSGATPRLVLRLFFPQAFSSLYPIEPRGQI</sequence>
<dbReference type="EMBL" id="PQXO01000016">
    <property type="protein sequence ID" value="TGO91867.1"/>
    <property type="molecule type" value="Genomic_DNA"/>
</dbReference>
<evidence type="ECO:0000313" key="7">
    <source>
        <dbReference type="EMBL" id="TGO91867.1"/>
    </source>
</evidence>
<keyword evidence="3" id="KW-1133">Transmembrane helix</keyword>
<keyword evidence="4" id="KW-0472">Membrane</keyword>
<organism evidence="7 8">
    <name type="scientific">Botrytis porri</name>
    <dbReference type="NCBI Taxonomy" id="87229"/>
    <lineage>
        <taxon>Eukaryota</taxon>
        <taxon>Fungi</taxon>
        <taxon>Dikarya</taxon>
        <taxon>Ascomycota</taxon>
        <taxon>Pezizomycotina</taxon>
        <taxon>Leotiomycetes</taxon>
        <taxon>Helotiales</taxon>
        <taxon>Sclerotiniaceae</taxon>
        <taxon>Botrytis</taxon>
    </lineage>
</organism>
<comment type="subcellular location">
    <subcellularLocation>
        <location evidence="1">Membrane</location>
        <topology evidence="1">Multi-pass membrane protein</topology>
    </subcellularLocation>
</comment>
<gene>
    <name evidence="7" type="ORF">BPOR_0016g00140</name>
</gene>
<dbReference type="AlphaFoldDB" id="A0A4Z1L598"/>
<protein>
    <recommendedName>
        <fullName evidence="6">Rhodopsin domain-containing protein</fullName>
    </recommendedName>
</protein>
<dbReference type="Pfam" id="PF20684">
    <property type="entry name" value="Fung_rhodopsin"/>
    <property type="match status" value="1"/>
</dbReference>
<dbReference type="GO" id="GO:0016020">
    <property type="term" value="C:membrane"/>
    <property type="evidence" value="ECO:0007669"/>
    <property type="project" value="UniProtKB-SubCell"/>
</dbReference>
<keyword evidence="2" id="KW-0812">Transmembrane</keyword>
<comment type="caution">
    <text evidence="7">The sequence shown here is derived from an EMBL/GenBank/DDBJ whole genome shotgun (WGS) entry which is preliminary data.</text>
</comment>
<dbReference type="PANTHER" id="PTHR33048:SF96">
    <property type="entry name" value="INTEGRAL MEMBRANE PROTEIN"/>
    <property type="match status" value="1"/>
</dbReference>
<evidence type="ECO:0000256" key="4">
    <source>
        <dbReference type="ARBA" id="ARBA00023136"/>
    </source>
</evidence>
<evidence type="ECO:0000256" key="2">
    <source>
        <dbReference type="ARBA" id="ARBA00022692"/>
    </source>
</evidence>
<accession>A0A4Z1L598</accession>
<evidence type="ECO:0000256" key="3">
    <source>
        <dbReference type="ARBA" id="ARBA00022989"/>
    </source>
</evidence>
<reference evidence="7 8" key="1">
    <citation type="submission" date="2017-12" db="EMBL/GenBank/DDBJ databases">
        <title>Comparative genomics of Botrytis spp.</title>
        <authorList>
            <person name="Valero-Jimenez C.A."/>
            <person name="Tapia P."/>
            <person name="Veloso J."/>
            <person name="Silva-Moreno E."/>
            <person name="Staats M."/>
            <person name="Valdes J.H."/>
            <person name="Van Kan J.A.L."/>
        </authorList>
    </citation>
    <scope>NUCLEOTIDE SEQUENCE [LARGE SCALE GENOMIC DNA]</scope>
    <source>
        <strain evidence="7 8">MUCL3349</strain>
    </source>
</reference>
<evidence type="ECO:0000313" key="8">
    <source>
        <dbReference type="Proteomes" id="UP000297280"/>
    </source>
</evidence>
<dbReference type="Proteomes" id="UP000297280">
    <property type="component" value="Unassembled WGS sequence"/>
</dbReference>
<evidence type="ECO:0000259" key="6">
    <source>
        <dbReference type="Pfam" id="PF20684"/>
    </source>
</evidence>
<name>A0A4Z1L598_9HELO</name>
<comment type="similarity">
    <text evidence="5">Belongs to the SAT4 family.</text>
</comment>
<proteinExistence type="inferred from homology"/>
<evidence type="ECO:0000256" key="5">
    <source>
        <dbReference type="ARBA" id="ARBA00038359"/>
    </source>
</evidence>
<dbReference type="PANTHER" id="PTHR33048">
    <property type="entry name" value="PTH11-LIKE INTEGRAL MEMBRANE PROTEIN (AFU_ORTHOLOGUE AFUA_5G11245)"/>
    <property type="match status" value="1"/>
</dbReference>